<sequence length="93" mass="10649">YPATRTRARAAQETPYDQNKIDIEKKEDDVELIQHKSEKRATALYCDAYIKNMKILLIIDSGSAGYIISLKLLKDLDIEITEASKTIMTRDPF</sequence>
<evidence type="ECO:0000313" key="2">
    <source>
        <dbReference type="Proteomes" id="UP001153678"/>
    </source>
</evidence>
<reference evidence="1" key="1">
    <citation type="submission" date="2022-08" db="EMBL/GenBank/DDBJ databases">
        <authorList>
            <person name="Kallberg Y."/>
            <person name="Tangrot J."/>
            <person name="Rosling A."/>
        </authorList>
    </citation>
    <scope>NUCLEOTIDE SEQUENCE</scope>
    <source>
        <strain evidence="1">Wild A</strain>
    </source>
</reference>
<feature type="non-terminal residue" evidence="1">
    <location>
        <position position="93"/>
    </location>
</feature>
<evidence type="ECO:0000313" key="1">
    <source>
        <dbReference type="EMBL" id="CAI2194911.1"/>
    </source>
</evidence>
<accession>A0A9W4T935</accession>
<proteinExistence type="predicted"/>
<gene>
    <name evidence="1" type="ORF">FWILDA_LOCUS16813</name>
</gene>
<dbReference type="AlphaFoldDB" id="A0A9W4T935"/>
<dbReference type="EMBL" id="CAMKVN010011634">
    <property type="protein sequence ID" value="CAI2194911.1"/>
    <property type="molecule type" value="Genomic_DNA"/>
</dbReference>
<name>A0A9W4T935_9GLOM</name>
<dbReference type="Proteomes" id="UP001153678">
    <property type="component" value="Unassembled WGS sequence"/>
</dbReference>
<organism evidence="1 2">
    <name type="scientific">Funneliformis geosporum</name>
    <dbReference type="NCBI Taxonomy" id="1117311"/>
    <lineage>
        <taxon>Eukaryota</taxon>
        <taxon>Fungi</taxon>
        <taxon>Fungi incertae sedis</taxon>
        <taxon>Mucoromycota</taxon>
        <taxon>Glomeromycotina</taxon>
        <taxon>Glomeromycetes</taxon>
        <taxon>Glomerales</taxon>
        <taxon>Glomeraceae</taxon>
        <taxon>Funneliformis</taxon>
    </lineage>
</organism>
<protein>
    <submittedName>
        <fullName evidence="1">5762_t:CDS:1</fullName>
    </submittedName>
</protein>
<keyword evidence="2" id="KW-1185">Reference proteome</keyword>
<comment type="caution">
    <text evidence="1">The sequence shown here is derived from an EMBL/GenBank/DDBJ whole genome shotgun (WGS) entry which is preliminary data.</text>
</comment>